<proteinExistence type="predicted"/>
<gene>
    <name evidence="1" type="ORF">UFOVP583_48</name>
</gene>
<protein>
    <submittedName>
        <fullName evidence="1">Uncharacterized protein</fullName>
    </submittedName>
</protein>
<accession>A0A6J5N8L0</accession>
<dbReference type="EMBL" id="LR796563">
    <property type="protein sequence ID" value="CAB4152039.1"/>
    <property type="molecule type" value="Genomic_DNA"/>
</dbReference>
<evidence type="ECO:0000313" key="1">
    <source>
        <dbReference type="EMBL" id="CAB4152039.1"/>
    </source>
</evidence>
<reference evidence="1" key="1">
    <citation type="submission" date="2020-04" db="EMBL/GenBank/DDBJ databases">
        <authorList>
            <person name="Chiriac C."/>
            <person name="Salcher M."/>
            <person name="Ghai R."/>
            <person name="Kavagutti S V."/>
        </authorList>
    </citation>
    <scope>NUCLEOTIDE SEQUENCE</scope>
</reference>
<sequence>MSSPSVIAYGNNLSNPVPQSGWQVELDGFGLMQAQIKFRWDISEEGNFPVKFAKGTLLSTLVPTAASTYSNMSIWKASMTIEKANVMVITADFAGVQPNINSGLMTNTQVVMTGATSSEAIEHHPNFLVVNCTTGNPNLDKVLAGFPKASGWDTSTAPIDPNTGVGGNPNRAMWTPKVASGGAIQGQQFVGFLPNQDPSEYPDKLNIKAGIKNYYKPSNTLRCLFYHTNETTAVGLASYVGWITSGEVYKLPAAYKALATGGYGGSFIYKTAWADRIRKGFLITNCSVEQYGGIFKVTADLMLSGISGWDRDIYPNLDAS</sequence>
<organism evidence="1">
    <name type="scientific">uncultured Caudovirales phage</name>
    <dbReference type="NCBI Taxonomy" id="2100421"/>
    <lineage>
        <taxon>Viruses</taxon>
        <taxon>Duplodnaviria</taxon>
        <taxon>Heunggongvirae</taxon>
        <taxon>Uroviricota</taxon>
        <taxon>Caudoviricetes</taxon>
        <taxon>Peduoviridae</taxon>
        <taxon>Maltschvirus</taxon>
        <taxon>Maltschvirus maltsch</taxon>
    </lineage>
</organism>
<name>A0A6J5N8L0_9CAUD</name>